<sequence>MFLNLMRQLANILVQLALQLFWATSSVKALLFESLLMTRFIEMAGSLILHPPQENEQAIKKFSITLFFGALGILACIHDWGVYSDDFGKCRRPLCILCEPRYKYPDRHWRIILYNDACFGVDSW</sequence>
<evidence type="ECO:0000313" key="2">
    <source>
        <dbReference type="Proteomes" id="UP000531561"/>
    </source>
</evidence>
<dbReference type="GeneID" id="59257580"/>
<accession>A0A8H6AWY1</accession>
<dbReference type="AlphaFoldDB" id="A0A8H6AWY1"/>
<dbReference type="EMBL" id="JABFCT010000006">
    <property type="protein sequence ID" value="KAF5875029.1"/>
    <property type="molecule type" value="Genomic_DNA"/>
</dbReference>
<dbReference type="Proteomes" id="UP000531561">
    <property type="component" value="Unassembled WGS sequence"/>
</dbReference>
<dbReference type="RefSeq" id="XP_037193975.1">
    <property type="nucleotide sequence ID" value="XM_037333888.1"/>
</dbReference>
<reference evidence="1 2" key="1">
    <citation type="journal article" date="2020" name="Phytopathology">
        <title>A high-quality genome resource of Botrytis fragariae, a new and rapidly spreading fungal pathogen causing strawberry gray mold in the U.S.A.</title>
        <authorList>
            <person name="Wu Y."/>
            <person name="Saski C.A."/>
            <person name="Schnabel G."/>
            <person name="Xiao S."/>
            <person name="Hu M."/>
        </authorList>
    </citation>
    <scope>NUCLEOTIDE SEQUENCE [LARGE SCALE GENOMIC DNA]</scope>
    <source>
        <strain evidence="1 2">BVB16</strain>
    </source>
</reference>
<keyword evidence="2" id="KW-1185">Reference proteome</keyword>
<comment type="caution">
    <text evidence="1">The sequence shown here is derived from an EMBL/GenBank/DDBJ whole genome shotgun (WGS) entry which is preliminary data.</text>
</comment>
<organism evidence="1 2">
    <name type="scientific">Botrytis fragariae</name>
    <dbReference type="NCBI Taxonomy" id="1964551"/>
    <lineage>
        <taxon>Eukaryota</taxon>
        <taxon>Fungi</taxon>
        <taxon>Dikarya</taxon>
        <taxon>Ascomycota</taxon>
        <taxon>Pezizomycotina</taxon>
        <taxon>Leotiomycetes</taxon>
        <taxon>Helotiales</taxon>
        <taxon>Sclerotiniaceae</taxon>
        <taxon>Botrytis</taxon>
    </lineage>
</organism>
<proteinExistence type="predicted"/>
<gene>
    <name evidence="1" type="ORF">Bfra_003482</name>
</gene>
<protein>
    <submittedName>
        <fullName evidence="1">Uncharacterized protein</fullName>
    </submittedName>
</protein>
<name>A0A8H6AWY1_9HELO</name>
<dbReference type="OrthoDB" id="3559978at2759"/>
<evidence type="ECO:0000313" key="1">
    <source>
        <dbReference type="EMBL" id="KAF5875029.1"/>
    </source>
</evidence>